<dbReference type="EMBL" id="JASCZI010181256">
    <property type="protein sequence ID" value="MED6180024.1"/>
    <property type="molecule type" value="Genomic_DNA"/>
</dbReference>
<accession>A0ABU6W3U0</accession>
<gene>
    <name evidence="1" type="ORF">PIB30_006514</name>
</gene>
<keyword evidence="2" id="KW-1185">Reference proteome</keyword>
<proteinExistence type="predicted"/>
<dbReference type="Proteomes" id="UP001341840">
    <property type="component" value="Unassembled WGS sequence"/>
</dbReference>
<organism evidence="1 2">
    <name type="scientific">Stylosanthes scabra</name>
    <dbReference type="NCBI Taxonomy" id="79078"/>
    <lineage>
        <taxon>Eukaryota</taxon>
        <taxon>Viridiplantae</taxon>
        <taxon>Streptophyta</taxon>
        <taxon>Embryophyta</taxon>
        <taxon>Tracheophyta</taxon>
        <taxon>Spermatophyta</taxon>
        <taxon>Magnoliopsida</taxon>
        <taxon>eudicotyledons</taxon>
        <taxon>Gunneridae</taxon>
        <taxon>Pentapetalae</taxon>
        <taxon>rosids</taxon>
        <taxon>fabids</taxon>
        <taxon>Fabales</taxon>
        <taxon>Fabaceae</taxon>
        <taxon>Papilionoideae</taxon>
        <taxon>50 kb inversion clade</taxon>
        <taxon>dalbergioids sensu lato</taxon>
        <taxon>Dalbergieae</taxon>
        <taxon>Pterocarpus clade</taxon>
        <taxon>Stylosanthes</taxon>
    </lineage>
</organism>
<name>A0ABU6W3U0_9FABA</name>
<evidence type="ECO:0000313" key="2">
    <source>
        <dbReference type="Proteomes" id="UP001341840"/>
    </source>
</evidence>
<reference evidence="1 2" key="1">
    <citation type="journal article" date="2023" name="Plants (Basel)">
        <title>Bridging the Gap: Combining Genomics and Transcriptomics Approaches to Understand Stylosanthes scabra, an Orphan Legume from the Brazilian Caatinga.</title>
        <authorList>
            <person name="Ferreira-Neto J.R.C."/>
            <person name="da Silva M.D."/>
            <person name="Binneck E."/>
            <person name="de Melo N.F."/>
            <person name="da Silva R.H."/>
            <person name="de Melo A.L.T.M."/>
            <person name="Pandolfi V."/>
            <person name="Bustamante F.O."/>
            <person name="Brasileiro-Vidal A.C."/>
            <person name="Benko-Iseppon A.M."/>
        </authorList>
    </citation>
    <scope>NUCLEOTIDE SEQUENCE [LARGE SCALE GENOMIC DNA]</scope>
    <source>
        <tissue evidence="1">Leaves</tissue>
    </source>
</reference>
<protein>
    <submittedName>
        <fullName evidence="1">Uncharacterized protein</fullName>
    </submittedName>
</protein>
<sequence>MAANPLSIHHHHLLFQQLNFNINIITNSKLSQPYSRQSFKSLNPLESHNRVFDFVSHESDFFGTDATKKAEELKVATIAKNEANKKAEKRL</sequence>
<comment type="caution">
    <text evidence="1">The sequence shown here is derived from an EMBL/GenBank/DDBJ whole genome shotgun (WGS) entry which is preliminary data.</text>
</comment>
<evidence type="ECO:0000313" key="1">
    <source>
        <dbReference type="EMBL" id="MED6180024.1"/>
    </source>
</evidence>